<dbReference type="PROSITE" id="PS01186">
    <property type="entry name" value="EGF_2"/>
    <property type="match status" value="2"/>
</dbReference>
<feature type="disulfide bond" evidence="18">
    <location>
        <begin position="501"/>
        <end position="516"/>
    </location>
</feature>
<feature type="disulfide bond" evidence="18">
    <location>
        <begin position="324"/>
        <end position="342"/>
    </location>
</feature>
<dbReference type="CDD" id="cd00054">
    <property type="entry name" value="EGF_CA"/>
    <property type="match status" value="1"/>
</dbReference>
<dbReference type="CDD" id="cd00110">
    <property type="entry name" value="LamG"/>
    <property type="match status" value="3"/>
</dbReference>
<dbReference type="PROSITE" id="PS00028">
    <property type="entry name" value="ZINC_FINGER_C2H2_1"/>
    <property type="match status" value="1"/>
</dbReference>
<dbReference type="Gene3D" id="2.10.25.10">
    <property type="entry name" value="Laminin"/>
    <property type="match status" value="10"/>
</dbReference>
<evidence type="ECO:0000256" key="17">
    <source>
        <dbReference type="PROSITE-ProRule" id="PRU00122"/>
    </source>
</evidence>
<feature type="disulfide bond" evidence="18">
    <location>
        <begin position="124"/>
        <end position="142"/>
    </location>
</feature>
<feature type="disulfide bond" evidence="19">
    <location>
        <begin position="1614"/>
        <end position="1623"/>
    </location>
</feature>
<feature type="disulfide bond" evidence="19">
    <location>
        <begin position="974"/>
        <end position="983"/>
    </location>
</feature>
<evidence type="ECO:0000256" key="10">
    <source>
        <dbReference type="ARBA" id="ARBA00022989"/>
    </source>
</evidence>
<dbReference type="PROSITE" id="PS50026">
    <property type="entry name" value="EGF_3"/>
    <property type="match status" value="4"/>
</dbReference>
<keyword evidence="13" id="KW-0325">Glycoprotein</keyword>
<dbReference type="SUPFAM" id="SSF49899">
    <property type="entry name" value="Concanavalin A-like lectins/glucanases"/>
    <property type="match status" value="3"/>
</dbReference>
<feature type="disulfide bond" evidence="18">
    <location>
        <begin position="287"/>
        <end position="305"/>
    </location>
</feature>
<feature type="domain" description="Ig-like" evidence="23">
    <location>
        <begin position="2872"/>
        <end position="2957"/>
    </location>
</feature>
<feature type="domain" description="Laminin IV type A" evidence="24">
    <location>
        <begin position="1665"/>
        <end position="1871"/>
    </location>
</feature>
<feature type="domain" description="Ig-like" evidence="23">
    <location>
        <begin position="2425"/>
        <end position="2507"/>
    </location>
</feature>
<dbReference type="CDD" id="cd00055">
    <property type="entry name" value="EGF_Lam"/>
    <property type="match status" value="4"/>
</dbReference>
<dbReference type="PANTHER" id="PTHR24270">
    <property type="entry name" value="LOW-DENSITY LIPOPROTEIN RECEPTOR-RELATED"/>
    <property type="match status" value="1"/>
</dbReference>
<dbReference type="InterPro" id="IPR013106">
    <property type="entry name" value="Ig_V-set"/>
</dbReference>
<feature type="domain" description="Ig-like" evidence="23">
    <location>
        <begin position="2041"/>
        <end position="2095"/>
    </location>
</feature>
<feature type="disulfide bond" evidence="16">
    <location>
        <begin position="3446"/>
        <end position="3456"/>
    </location>
</feature>
<feature type="disulfide bond" evidence="16">
    <location>
        <begin position="3468"/>
        <end position="3477"/>
    </location>
</feature>
<dbReference type="GO" id="GO:0005604">
    <property type="term" value="C:basement membrane"/>
    <property type="evidence" value="ECO:0007669"/>
    <property type="project" value="UniProtKB-SubCell"/>
</dbReference>
<dbReference type="GO" id="GO:0005886">
    <property type="term" value="C:plasma membrane"/>
    <property type="evidence" value="ECO:0007669"/>
    <property type="project" value="TreeGrafter"/>
</dbReference>
<keyword evidence="10" id="KW-1133">Transmembrane helix</keyword>
<feature type="disulfide bond" evidence="18">
    <location>
        <begin position="1114"/>
        <end position="1126"/>
    </location>
</feature>
<dbReference type="SUPFAM" id="SSF57196">
    <property type="entry name" value="EGF/Laminin"/>
    <property type="match status" value="5"/>
</dbReference>
<dbReference type="InterPro" id="IPR000034">
    <property type="entry name" value="Laminin_IV"/>
</dbReference>
<keyword evidence="11" id="KW-0472">Membrane</keyword>
<evidence type="ECO:0000256" key="1">
    <source>
        <dbReference type="ARBA" id="ARBA00004167"/>
    </source>
</evidence>
<dbReference type="GO" id="GO:0012505">
    <property type="term" value="C:endomembrane system"/>
    <property type="evidence" value="ECO:0007669"/>
    <property type="project" value="UniProtKB-SubCell"/>
</dbReference>
<feature type="disulfide bond" evidence="18">
    <location>
        <begin position="551"/>
        <end position="566"/>
    </location>
</feature>
<dbReference type="InterPro" id="IPR050685">
    <property type="entry name" value="LDLR"/>
</dbReference>
<feature type="domain" description="Laminin G" evidence="20">
    <location>
        <begin position="3240"/>
        <end position="3402"/>
    </location>
</feature>
<feature type="disulfide bond" evidence="18">
    <location>
        <begin position="178"/>
        <end position="193"/>
    </location>
</feature>
<evidence type="ECO:0000259" key="21">
    <source>
        <dbReference type="PROSITE" id="PS50026"/>
    </source>
</evidence>
<feature type="domain" description="EGF-like" evidence="21">
    <location>
        <begin position="3664"/>
        <end position="3701"/>
    </location>
</feature>
<dbReference type="FunFam" id="4.10.400.10:FF:000034">
    <property type="entry name" value="Low-density lipoprotein receptor-related protein 2"/>
    <property type="match status" value="1"/>
</dbReference>
<evidence type="ECO:0000256" key="5">
    <source>
        <dbReference type="ARBA" id="ARBA00022530"/>
    </source>
</evidence>
<dbReference type="Pfam" id="PF00053">
    <property type="entry name" value="EGF_laminin"/>
    <property type="match status" value="8"/>
</dbReference>
<evidence type="ECO:0000256" key="11">
    <source>
        <dbReference type="ARBA" id="ARBA00023136"/>
    </source>
</evidence>
<dbReference type="PROSITE" id="PS00022">
    <property type="entry name" value="EGF_1"/>
    <property type="match status" value="4"/>
</dbReference>
<feature type="disulfide bond" evidence="18">
    <location>
        <begin position="489"/>
        <end position="507"/>
    </location>
</feature>
<dbReference type="InterPro" id="IPR036055">
    <property type="entry name" value="LDL_receptor-like_sf"/>
</dbReference>
<feature type="disulfide bond" evidence="16">
    <location>
        <begin position="3731"/>
        <end position="3740"/>
    </location>
</feature>
<dbReference type="SMART" id="SM00281">
    <property type="entry name" value="LamB"/>
    <property type="match status" value="3"/>
</dbReference>
<keyword evidence="7" id="KW-0732">Signal</keyword>
<dbReference type="PROSITE" id="PS50027">
    <property type="entry name" value="EGF_LAM_2"/>
    <property type="match status" value="4"/>
</dbReference>
<evidence type="ECO:0000256" key="4">
    <source>
        <dbReference type="ARBA" id="ARBA00022525"/>
    </source>
</evidence>
<evidence type="ECO:0000313" key="25">
    <source>
        <dbReference type="EMBL" id="KAH7642921.1"/>
    </source>
</evidence>
<feature type="disulfide bond" evidence="18">
    <location>
        <begin position="465"/>
        <end position="480"/>
    </location>
</feature>
<dbReference type="InterPro" id="IPR013098">
    <property type="entry name" value="Ig_I-set"/>
</dbReference>
<dbReference type="InterPro" id="IPR036179">
    <property type="entry name" value="Ig-like_dom_sf"/>
</dbReference>
<dbReference type="Pfam" id="PF24973">
    <property type="entry name" value="EGF_LMN_ATRN"/>
    <property type="match status" value="1"/>
</dbReference>
<dbReference type="Pfam" id="PF13927">
    <property type="entry name" value="Ig_3"/>
    <property type="match status" value="4"/>
</dbReference>
<evidence type="ECO:0000256" key="8">
    <source>
        <dbReference type="ARBA" id="ARBA00022737"/>
    </source>
</evidence>
<dbReference type="PROSITE" id="PS50835">
    <property type="entry name" value="IG_LIKE"/>
    <property type="match status" value="13"/>
</dbReference>
<feature type="disulfide bond" evidence="18">
    <location>
        <begin position="446"/>
        <end position="458"/>
    </location>
</feature>
<dbReference type="InterPro" id="IPR001791">
    <property type="entry name" value="Laminin_G"/>
</dbReference>
<sequence>MMKKTNNDGYCIPIEQRCDGWIQCTDRTDEDDCSASFTKECRPDEFQCYDGLCLSQRQRCDDHPDCHDGSDERDCHCQANQFRCHSIFQCIDSRLRCDYKYDCFDHTDELHCEENVCAFGQFRCSNGQCISERLKCNAIKDCLDGSDEMIDDCMVKHCRPDQFRCHDGQKCISKQLLCNNEYDCFDGSDELQCIVNNNECNEDNNMFRCRDGQCISKDFRCNFHKDCFDGSDELDCQMICGAHEFECHTDGNCIHESLRCDGYYDCYDFSDEQYCENRTCRLSQFRCSTGLCIDRALLCNGESDCPDRSDELECWICQKGQYTCANGRCIDQRQRCDDIQDCQDGSDEQDCPRQQIALQIYPERQTVRQGQEAVFRCRDEGDSRLQVEWRRENRQSLPPEAVDNRGRLLLFNVQLDHAGVYVCSTTSVSDVPLAQKAAYLTVQPRCNENEFICTNGECIMKEHVCDKDLDCSDQSDEQNCQCEPNEFRCTNGLCILKVYRCDMENDCGDYSDEQSCDQDEMNHMMNSSSTCKMDEYQCESGNQCIPKSFQCDGRFDCQDKSDEIGCSKPTIVQNPSRTIITVEGETVTLTCRAIGLPIPLINWRKNDNEPIPDSPKITTISNGGIGTLTLTDVMFNDQGRYRCEAINSKHSELANDETILIVKPINLLCQPPLFNDLANDQSECLQCYCFGHTDTCYSSSIQQESITLNDQMKLTVAAIGRIWTGDYVDVSDRCPPNQHAIQLDPITREHTIDSTIASVHTPDSVYFYWRLPEPFRGNHLLSYGGHLHYLVRYRQPFTPSPLDDLPDVIIRNGNRTMYHYRKYSHSINSKNNNIDDDDNDDDNHRRSVRFWIGEWQSNEPTITNDQNSSFIVGDLNRQQILQIISNIDDILIKASYDSIILESSIMDIELESGRITDSHLNRKRSAFVEQCSCPQGYSGTSCEKLNNQPEMEIQCDCNGNSNECDPYTGQCLNCKNHTQGFHCEQCERGYYYHHHPLPLSSSSTFTTTTTITGYNDDINHHHHHHCIKCPCGSNNVDHHNHQLNDNIVDDLEWTEFPSTWLLIPCHYDSRRQNVVCDACPIGYEGEHCDKCERGYVKKINDTTGEQFCSLKVDCPGNQFQCSNGTCIDKSYRCNSMIDCHPDGNDEFGCEPLIACHPVGSVHPNMTTTSTRLNIDDIDNSNGQFQQEFSHHQQQHRQHCQCKKLVTGILCDKCQDGSFYLNDYSHTGCIECFCFGITNVCNGATNLYRNHIAANIDRYSHGFILRDRDLNKMATQQQSSSESLTFDHLNREIIFQNFSQTSSHLYWQLPFNFLGNRITSYGGYLNYTFRFQGNYFQRGHDGHRKPFAIIMGNNQSLEYYHQQPLHPLIATTISIALFENQWHRSDDGQPASRRDLMIILANLDSILLLATVTNDISWIGLIAITLDTSVELHMMTTTATDMALSSWSPPSMSKVNTIEICRCSQEYSGTSCERCAPGFKMHLMTNQDGIYDDDTNSQFHRCVPCFCNGHSIDCDPLTGHCMDCKHHTTGLYCDKCESGYDGNATYGTSDDCRPTIIGSGNHYYQHQHHGDANSRSLSIVDDTDCQCNRNGTKNSECQPSSSSSSAAATIMNCDCKLNVIGDNCDQCRDGHFNLAANNPYGCSVCFCFGVTDQCQSSRLRRTTIWMDFSQNYFADSKLELATRFQTVRYTDRISYNFSTNEAHFYSLFWLHENPLEPDSNPETLYWFLPRHFLGNRLSSYGGRLRFTRRYIVQNSGQFINDADVFLLGNGIMLQYISSAEFPANLDQRFEIGLQAEDEMWQKIDHQTQATGMANRLDFLNVLVNVEMIAIRATFHTQMKQSFLSNIGLDVAVESLGDETNGDLRPFAYEVEQCQCPEAYEGLSCEKCASNYIREIDMNHHHHHHDQQPKCIRCRCHQHSDRCDPITGHCIDCQHNTSGNHCDRCSDGYYGDATLGTPDACRRCPCPSESMANNFSPTCKLDIDGLPTCLQCMKNYTGRNCEICNIGYQRNESIANSRCESIHLHQTIRVHIEGPKVKHVPAGSQLMLKCTGTSQISQYFNLDWIKLEGQLPPAYSEASGTLTIPNIQPEHGGTYVCSGFDLESIATARTIVIVRPSVQKFAPKVRIEPEYLEVHVGNPVTFKCMADGFPRPRLSWKQSQQDNKILNPSASFQPDTGIFYIPSAKKTDEAEYECHATNSAGSDSKKTVLFVHDYHKYAYVHVNGVVPTARVQPSTSDTIRGERVRFECNVTGRPIPSVRWIFVGGQSSSDSGGLDAGQLPNNSRVMGNVLTITNIDYYNNGVYTCIASNSYGTAEAQVRLSVNGGAVSGSKRKSPPVVSVEPARQTIVQGQRGELRCIASGNPRPTISWLKLYDQIDPYGRHEIDGDQLIIRRMEVEDRGIYICRAENIDGISNASAFVEIERRQIPSIEIDRVVLSEGSSTYFQCRVTGGIPEPTIEWRRLDGSPFTSNAQVNGGLLQFDQIDQHDEGVYVCSAENLAGRATAQTSLSMPEIPRVRILQNTPYRVRQNEFVRLECKSSVRLNHRGQPTKLNWHKLSNGHHNYYMNQTMNSERQRHLVSIEDNRATLQIQSVQLDDNGIYVCSLQSPMGNSEERIQLIVEQNFNSVPDVNVEEKVVTVAAGSRAELRCFVRGTKRNIIIKWIRADNVSLPDMSRVENGTLTIDQVKPQDSGDYYCLGYLDDPNSHQSQMLFKNRARLAVVVPPRIQIDPPLQTVRPGDTAIIDCVAVLDNDDDDHNNDVNDDNYYDYDINLNRHHNNHDYNNHHQQSMAQITWSRIDSELPTGIVVTDNVGVRRDDLMIDGDGDGGIRSKTITSRIIFHGIEYTDAGKYLCTAVNGAGRVEALSEIIVVDGRDPQNVREEVAILGANLMLRCPTEFVEPNEDLDIEWQFDSNDEFDYYHHHQNNQSLSKMLPNNVKIIRNQLHIGSVQMDHVGRYFCHVIWNGSLVEQNAIILTVKEPTYHNCDHNQFLCVQSGECIHIMLRCNMIVDCLDRSDEESCAPILINDLRIKADKDLINLDDSLELKCLLNGKDDPESIPIRWSIIDNDEGKNHRQFESNVHIDRNRLLIDRITYENGGVYQCSMIDQQTKIHANYLLVIQEPLPTSLIIIHEHNQTLNSVKIDEKRIIPLGVELILYCGFRGNQLADPLLLSFTWYKYNSSNFKQKIIIESTVNSTIRIYPNGTLIITNVSRSDTGTYVCMVNNGITTIQTAMIPITVLIDGNVPRFTQTPISFLTLPTLANAHQSLELTIGVKPEKPDGLILYNGGQQQQDEFHFELGGGPSSIRSAEPVTMDRWHLIRVTRNGNIGKLRVDDQDLVSTSSSAKFIGLDLSSPLYIGNVPDTDLSLQFNNYGFVGCISLFESNSQSFDLIKNATQQYGIGHCDICGMQQQQQCQNGGECRENIHKLEGYECSCQPGFSGDDCQSFAETCIPGICNDGYCREDPIMKFKCECPYGRSGRYCEQSITILEPMFNNGAYIALRSPSNTLNRFDLAIRIKPDFSLSSNQLLLYCGQFENGTGDYALLAIVNKIVEFRFDTGSGAAIIRSTMILLDHEWIEIIVRRNGRDAELQIEGMDTIYGRTPGKTIGLNLATLIYVGGYNRTRISLPNTVDHQIDHFNGCISQLKINDKNIDFSRKHIESSNLENCGLVSLCQRSPCLNNGNCLELNETTYRCICDDDHTGPHCERIKGICEHTMPCENNGECENYKQDSYFCHCPVGYSGTRCQHPLQFANPRSVRMNGQSYVRFDRSFITQSIIIKEDHHQPTLIEIRFKLRTFVRNALLMTFDLGSGQGHVHSDYPIDDGELHHVVLRLKDQEGSLRVDENIYYGQSPGNKNTLNADGDIYFGGLPDFQTMTHGIYRHGFHGCLIDIGIGDSDAINIVNSSKQSRNLVPCDE</sequence>
<evidence type="ECO:0000259" key="22">
    <source>
        <dbReference type="PROSITE" id="PS50027"/>
    </source>
</evidence>
<feature type="disulfide bond" evidence="18">
    <location>
        <begin position="97"/>
        <end position="112"/>
    </location>
</feature>
<dbReference type="GO" id="GO:0030154">
    <property type="term" value="P:cell differentiation"/>
    <property type="evidence" value="ECO:0007669"/>
    <property type="project" value="UniProtKB-ARBA"/>
</dbReference>
<feature type="disulfide bond" evidence="18">
    <location>
        <begin position="41"/>
        <end position="53"/>
    </location>
</feature>
<dbReference type="PROSITE" id="PS51115">
    <property type="entry name" value="LAMININ_IVA"/>
    <property type="match status" value="3"/>
</dbReference>
<dbReference type="PROSITE" id="PS50025">
    <property type="entry name" value="LAM_G_DOMAIN"/>
    <property type="match status" value="3"/>
</dbReference>
<dbReference type="Pfam" id="PF07679">
    <property type="entry name" value="I-set"/>
    <property type="match status" value="3"/>
</dbReference>
<protein>
    <recommendedName>
        <fullName evidence="26">Basement membrane-specific heparan sulfate proteoglycan core protein-like</fullName>
    </recommendedName>
</protein>
<feature type="domain" description="Laminin EGF-like" evidence="22">
    <location>
        <begin position="1504"/>
        <end position="1553"/>
    </location>
</feature>
<dbReference type="GO" id="GO:0005509">
    <property type="term" value="F:calcium ion binding"/>
    <property type="evidence" value="ECO:0007669"/>
    <property type="project" value="InterPro"/>
</dbReference>
<evidence type="ECO:0000256" key="15">
    <source>
        <dbReference type="ARBA" id="ARBA00023319"/>
    </source>
</evidence>
<dbReference type="Gene3D" id="2.60.120.200">
    <property type="match status" value="3"/>
</dbReference>
<feature type="disulfide bond" evidence="18">
    <location>
        <begin position="60"/>
        <end position="75"/>
    </location>
</feature>
<proteinExistence type="predicted"/>
<dbReference type="SMART" id="SM00282">
    <property type="entry name" value="LamG"/>
    <property type="match status" value="3"/>
</dbReference>
<evidence type="ECO:0000256" key="14">
    <source>
        <dbReference type="ARBA" id="ARBA00023292"/>
    </source>
</evidence>
<reference evidence="25" key="2">
    <citation type="journal article" date="2021" name="World Allergy Organ. J.">
        <title>Chromosome-level assembly of Dermatophagoides farinae genome and transcriptome reveals two novel allergens Der f 37 and Der f 39.</title>
        <authorList>
            <person name="Chen J."/>
            <person name="Cai Z."/>
            <person name="Fan D."/>
            <person name="Hu J."/>
            <person name="Hou Y."/>
            <person name="He Y."/>
            <person name="Zhang Z."/>
            <person name="Zhao Z."/>
            <person name="Gao P."/>
            <person name="Hu W."/>
            <person name="Sun J."/>
            <person name="Li J."/>
            <person name="Ji K."/>
        </authorList>
    </citation>
    <scope>NUCLEOTIDE SEQUENCE</scope>
    <source>
        <strain evidence="25">JKM2019</strain>
    </source>
</reference>
<dbReference type="SUPFAM" id="SSF48726">
    <property type="entry name" value="Immunoglobulin"/>
    <property type="match status" value="13"/>
</dbReference>
<keyword evidence="5" id="KW-0272">Extracellular matrix</keyword>
<keyword evidence="15" id="KW-0393">Immunoglobulin domain</keyword>
<feature type="disulfide bond" evidence="17">
    <location>
        <begin position="3882"/>
        <end position="3909"/>
    </location>
</feature>
<dbReference type="SMART" id="SM00181">
    <property type="entry name" value="EGF"/>
    <property type="match status" value="11"/>
</dbReference>
<feature type="domain" description="Ig-like" evidence="23">
    <location>
        <begin position="2625"/>
        <end position="2693"/>
    </location>
</feature>
<dbReference type="SMART" id="SM00408">
    <property type="entry name" value="IGc2"/>
    <property type="match status" value="13"/>
</dbReference>
<dbReference type="InterPro" id="IPR013783">
    <property type="entry name" value="Ig-like_fold"/>
</dbReference>
<feature type="disulfide bond" evidence="18">
    <location>
        <begin position="280"/>
        <end position="292"/>
    </location>
</feature>
<dbReference type="SMART" id="SM00409">
    <property type="entry name" value="IG"/>
    <property type="match status" value="13"/>
</dbReference>
<dbReference type="GO" id="GO:0016192">
    <property type="term" value="P:vesicle-mediated transport"/>
    <property type="evidence" value="ECO:0007669"/>
    <property type="project" value="UniProtKB-ARBA"/>
</dbReference>
<keyword evidence="9" id="KW-0084">Basement membrane</keyword>
<dbReference type="PRINTS" id="PR00261">
    <property type="entry name" value="LDLRECEPTOR"/>
</dbReference>
<feature type="domain" description="Ig-like" evidence="23">
    <location>
        <begin position="2121"/>
        <end position="2207"/>
    </location>
</feature>
<feature type="disulfide bond" evidence="18">
    <location>
        <begin position="1121"/>
        <end position="1139"/>
    </location>
</feature>
<feature type="domain" description="Ig-like" evidence="23">
    <location>
        <begin position="352"/>
        <end position="441"/>
    </location>
</feature>
<dbReference type="InterPro" id="IPR002172">
    <property type="entry name" value="LDrepeatLR_classA_rpt"/>
</dbReference>
<feature type="domain" description="Ig-like" evidence="23">
    <location>
        <begin position="2721"/>
        <end position="2862"/>
    </location>
</feature>
<comment type="caution">
    <text evidence="25">The sequence shown here is derived from an EMBL/GenBank/DDBJ whole genome shotgun (WGS) entry which is preliminary data.</text>
</comment>
<feature type="domain" description="Laminin IV type A" evidence="24">
    <location>
        <begin position="718"/>
        <end position="930"/>
    </location>
</feature>
<dbReference type="FunFam" id="4.10.400.10:FF:000065">
    <property type="entry name" value="Transmembrane protease serine 7"/>
    <property type="match status" value="1"/>
</dbReference>
<dbReference type="PROSITE" id="PS01209">
    <property type="entry name" value="LDLRA_1"/>
    <property type="match status" value="5"/>
</dbReference>
<feature type="disulfide bond" evidence="19">
    <location>
        <begin position="1523"/>
        <end position="1532"/>
    </location>
</feature>
<evidence type="ECO:0000256" key="7">
    <source>
        <dbReference type="ARBA" id="ARBA00022729"/>
    </source>
</evidence>
<dbReference type="InterPro" id="IPR056863">
    <property type="entry name" value="LMN_ATRN_NET-like_EGF"/>
</dbReference>
<feature type="disulfide bond" evidence="19">
    <location>
        <begin position="1931"/>
        <end position="1940"/>
    </location>
</feature>
<dbReference type="Proteomes" id="UP000828236">
    <property type="component" value="Unassembled WGS sequence"/>
</dbReference>
<evidence type="ECO:0000259" key="23">
    <source>
        <dbReference type="PROSITE" id="PS50835"/>
    </source>
</evidence>
<organism evidence="25">
    <name type="scientific">Dermatophagoides farinae</name>
    <name type="common">American house dust mite</name>
    <dbReference type="NCBI Taxonomy" id="6954"/>
    <lineage>
        <taxon>Eukaryota</taxon>
        <taxon>Metazoa</taxon>
        <taxon>Ecdysozoa</taxon>
        <taxon>Arthropoda</taxon>
        <taxon>Chelicerata</taxon>
        <taxon>Arachnida</taxon>
        <taxon>Acari</taxon>
        <taxon>Acariformes</taxon>
        <taxon>Sarcoptiformes</taxon>
        <taxon>Astigmata</taxon>
        <taxon>Psoroptidia</taxon>
        <taxon>Analgoidea</taxon>
        <taxon>Pyroglyphidae</taxon>
        <taxon>Dermatophagoidinae</taxon>
        <taxon>Dermatophagoides</taxon>
    </lineage>
</organism>
<dbReference type="InterPro" id="IPR023415">
    <property type="entry name" value="LDLR_class-A_CS"/>
</dbReference>
<feature type="domain" description="Laminin EGF-like" evidence="22">
    <location>
        <begin position="955"/>
        <end position="996"/>
    </location>
</feature>
<feature type="disulfide bond" evidence="18">
    <location>
        <begin position="336"/>
        <end position="351"/>
    </location>
</feature>
<dbReference type="SMART" id="SM00192">
    <property type="entry name" value="LDLa"/>
    <property type="match status" value="14"/>
</dbReference>
<feature type="domain" description="Laminin G" evidence="20">
    <location>
        <begin position="3483"/>
        <end position="3668"/>
    </location>
</feature>
<dbReference type="Pfam" id="PF00052">
    <property type="entry name" value="Laminin_B"/>
    <property type="match status" value="3"/>
</dbReference>
<feature type="domain" description="Laminin EGF-like" evidence="22">
    <location>
        <begin position="1912"/>
        <end position="1961"/>
    </location>
</feature>
<evidence type="ECO:0000256" key="13">
    <source>
        <dbReference type="ARBA" id="ARBA00023180"/>
    </source>
</evidence>
<dbReference type="GO" id="GO:0048513">
    <property type="term" value="P:animal organ development"/>
    <property type="evidence" value="ECO:0007669"/>
    <property type="project" value="UniProtKB-ARBA"/>
</dbReference>
<feature type="domain" description="EGF-like" evidence="21">
    <location>
        <begin position="3442"/>
        <end position="3478"/>
    </location>
</feature>
<feature type="disulfide bond" evidence="18">
    <location>
        <begin position="453"/>
        <end position="471"/>
    </location>
</feature>
<keyword evidence="6" id="KW-0812">Transmembrane</keyword>
<keyword evidence="14 19" id="KW-0424">Laminin EGF-like domain</keyword>
<dbReference type="FunFam" id="2.10.25.10:FF:000106">
    <property type="entry name" value="Heparan sulfate proteoglycan 2"/>
    <property type="match status" value="1"/>
</dbReference>
<evidence type="ECO:0000256" key="9">
    <source>
        <dbReference type="ARBA" id="ARBA00022869"/>
    </source>
</evidence>
<evidence type="ECO:0008006" key="26">
    <source>
        <dbReference type="Google" id="ProtNLM"/>
    </source>
</evidence>
<feature type="domain" description="Ig-like" evidence="23">
    <location>
        <begin position="2512"/>
        <end position="2614"/>
    </location>
</feature>
<keyword evidence="16" id="KW-0245">EGF-like domain</keyword>
<dbReference type="InterPro" id="IPR003599">
    <property type="entry name" value="Ig_sub"/>
</dbReference>
<dbReference type="SMART" id="SM00179">
    <property type="entry name" value="EGF_CA"/>
    <property type="match status" value="4"/>
</dbReference>
<name>A0A9D4SIQ1_DERFA</name>
<dbReference type="FunFam" id="2.10.25.10:FF:000188">
    <property type="entry name" value="Laminin subunit gamma 2"/>
    <property type="match status" value="2"/>
</dbReference>
<accession>A0A9D4SIQ1</accession>
<feature type="domain" description="Ig-like" evidence="23">
    <location>
        <begin position="3018"/>
        <end position="3108"/>
    </location>
</feature>
<reference evidence="25" key="1">
    <citation type="submission" date="2020-06" db="EMBL/GenBank/DDBJ databases">
        <authorList>
            <person name="Ji K."/>
            <person name="Li J."/>
        </authorList>
    </citation>
    <scope>NUCLEOTIDE SEQUENCE</scope>
    <source>
        <strain evidence="25">JKM2019</strain>
        <tissue evidence="25">Whole body</tissue>
    </source>
</reference>
<evidence type="ECO:0000256" key="2">
    <source>
        <dbReference type="ARBA" id="ARBA00004302"/>
    </source>
</evidence>
<keyword evidence="12 16" id="KW-1015">Disulfide bond</keyword>
<feature type="domain" description="EGF-like" evidence="21">
    <location>
        <begin position="3703"/>
        <end position="3741"/>
    </location>
</feature>
<feature type="disulfide bond" evidence="18">
    <location>
        <begin position="117"/>
        <end position="129"/>
    </location>
</feature>
<feature type="disulfide bond" evidence="18">
    <location>
        <begin position="209"/>
        <end position="227"/>
    </location>
</feature>
<evidence type="ECO:0000259" key="20">
    <source>
        <dbReference type="PROSITE" id="PS50025"/>
    </source>
</evidence>
<evidence type="ECO:0000256" key="19">
    <source>
        <dbReference type="PROSITE-ProRule" id="PRU00460"/>
    </source>
</evidence>
<dbReference type="PROSITE" id="PS01248">
    <property type="entry name" value="EGF_LAM_1"/>
    <property type="match status" value="4"/>
</dbReference>
<dbReference type="Gene3D" id="2.60.40.10">
    <property type="entry name" value="Immunoglobulins"/>
    <property type="match status" value="12"/>
</dbReference>
<feature type="disulfide bond" evidence="18">
    <location>
        <begin position="221"/>
        <end position="236"/>
    </location>
</feature>
<feature type="domain" description="EGF-like" evidence="21">
    <location>
        <begin position="3400"/>
        <end position="3440"/>
    </location>
</feature>
<dbReference type="Pfam" id="PF02210">
    <property type="entry name" value="Laminin_G_2"/>
    <property type="match status" value="2"/>
</dbReference>
<dbReference type="InterPro" id="IPR001881">
    <property type="entry name" value="EGF-like_Ca-bd_dom"/>
</dbReference>
<comment type="caution">
    <text evidence="16">Lacks conserved residue(s) required for the propagation of feature annotation.</text>
</comment>
<dbReference type="Pfam" id="PF07686">
    <property type="entry name" value="V-set"/>
    <property type="match status" value="1"/>
</dbReference>
<evidence type="ECO:0000256" key="12">
    <source>
        <dbReference type="ARBA" id="ARBA00023157"/>
    </source>
</evidence>
<feature type="domain" description="Ig-like" evidence="23">
    <location>
        <begin position="569"/>
        <end position="654"/>
    </location>
</feature>
<evidence type="ECO:0000256" key="18">
    <source>
        <dbReference type="PROSITE-ProRule" id="PRU00124"/>
    </source>
</evidence>
<feature type="domain" description="Laminin G" evidence="20">
    <location>
        <begin position="3733"/>
        <end position="3909"/>
    </location>
</feature>
<feature type="disulfide bond" evidence="18">
    <location>
        <begin position="482"/>
        <end position="494"/>
    </location>
</feature>
<dbReference type="PROSITE" id="PS50068">
    <property type="entry name" value="LDLRA_2"/>
    <property type="match status" value="13"/>
</dbReference>
<keyword evidence="4" id="KW-0964">Secreted</keyword>
<evidence type="ECO:0000256" key="6">
    <source>
        <dbReference type="ARBA" id="ARBA00022692"/>
    </source>
</evidence>
<feature type="disulfide bond" evidence="19">
    <location>
        <begin position="1584"/>
        <end position="1596"/>
    </location>
</feature>
<comment type="subcellular location">
    <subcellularLocation>
        <location evidence="3">Endomembrane system</location>
    </subcellularLocation>
    <subcellularLocation>
        <location evidence="1">Membrane</location>
        <topology evidence="1">Single-pass membrane protein</topology>
    </subcellularLocation>
    <subcellularLocation>
        <location evidence="2">Secreted</location>
        <location evidence="2">Extracellular space</location>
        <location evidence="2">Extracellular matrix</location>
        <location evidence="2">Basement membrane</location>
    </subcellularLocation>
</comment>
<dbReference type="PANTHER" id="PTHR24270:SF61">
    <property type="entry name" value="EGF-LIKE DOMAIN-CONTAINING PROTEIN"/>
    <property type="match status" value="1"/>
</dbReference>
<feature type="domain" description="Ig-like" evidence="23">
    <location>
        <begin position="2334"/>
        <end position="2420"/>
    </location>
</feature>
<dbReference type="InterPro" id="IPR002049">
    <property type="entry name" value="LE_dom"/>
</dbReference>
<feature type="disulfide bond" evidence="18">
    <location>
        <begin position="260"/>
        <end position="275"/>
    </location>
</feature>
<feature type="domain" description="Laminin EGF-like" evidence="22">
    <location>
        <begin position="1584"/>
        <end position="1643"/>
    </location>
</feature>
<keyword evidence="8" id="KW-0677">Repeat</keyword>
<dbReference type="CDD" id="cd00112">
    <property type="entry name" value="LDLa"/>
    <property type="match status" value="14"/>
</dbReference>
<feature type="disulfide bond" evidence="18">
    <location>
        <begin position="299"/>
        <end position="314"/>
    </location>
</feature>
<feature type="disulfide bond" evidence="18">
    <location>
        <begin position="48"/>
        <end position="66"/>
    </location>
</feature>
<feature type="domain" description="Ig-like" evidence="23">
    <location>
        <begin position="2225"/>
        <end position="2319"/>
    </location>
</feature>
<dbReference type="FunFam" id="2.60.40.10:FF:000032">
    <property type="entry name" value="palladin isoform X1"/>
    <property type="match status" value="1"/>
</dbReference>
<dbReference type="EMBL" id="SDOV01000003">
    <property type="protein sequence ID" value="KAH7642921.1"/>
    <property type="molecule type" value="Genomic_DNA"/>
</dbReference>
<evidence type="ECO:0000256" key="3">
    <source>
        <dbReference type="ARBA" id="ARBA00004308"/>
    </source>
</evidence>
<dbReference type="InterPro" id="IPR007110">
    <property type="entry name" value="Ig-like_dom"/>
</dbReference>
<dbReference type="Pfam" id="PF00054">
    <property type="entry name" value="Laminin_G_1"/>
    <property type="match status" value="1"/>
</dbReference>
<gene>
    <name evidence="25" type="ORF">HUG17_9612</name>
</gene>
<dbReference type="SMART" id="SM00406">
    <property type="entry name" value="IGv"/>
    <property type="match status" value="4"/>
</dbReference>
<evidence type="ECO:0000256" key="16">
    <source>
        <dbReference type="PROSITE-ProRule" id="PRU00076"/>
    </source>
</evidence>
<dbReference type="InterPro" id="IPR000742">
    <property type="entry name" value="EGF"/>
</dbReference>
<dbReference type="SMART" id="SM00180">
    <property type="entry name" value="EGF_Lam"/>
    <property type="match status" value="8"/>
</dbReference>
<dbReference type="Gene3D" id="4.10.400.10">
    <property type="entry name" value="Low-density Lipoprotein Receptor"/>
    <property type="match status" value="13"/>
</dbReference>
<dbReference type="Pfam" id="PF00057">
    <property type="entry name" value="Ldl_recept_a"/>
    <property type="match status" value="13"/>
</dbReference>
<dbReference type="SUPFAM" id="SSF57424">
    <property type="entry name" value="LDL receptor-like module"/>
    <property type="match status" value="14"/>
</dbReference>
<dbReference type="CDD" id="cd00096">
    <property type="entry name" value="Ig"/>
    <property type="match status" value="1"/>
</dbReference>
<dbReference type="InterPro" id="IPR003598">
    <property type="entry name" value="Ig_sub2"/>
</dbReference>
<feature type="disulfide bond" evidence="18">
    <location>
        <begin position="317"/>
        <end position="329"/>
    </location>
</feature>
<feature type="disulfide bond" evidence="16">
    <location>
        <begin position="3691"/>
        <end position="3700"/>
    </location>
</feature>
<dbReference type="InterPro" id="IPR013087">
    <property type="entry name" value="Znf_C2H2_type"/>
</dbReference>
<feature type="domain" description="Laminin IV type A" evidence="24">
    <location>
        <begin position="1257"/>
        <end position="1459"/>
    </location>
</feature>
<feature type="disulfide bond" evidence="18">
    <location>
        <begin position="3001"/>
        <end position="3016"/>
    </location>
</feature>
<evidence type="ECO:0000259" key="24">
    <source>
        <dbReference type="PROSITE" id="PS51115"/>
    </source>
</evidence>
<dbReference type="InterPro" id="IPR013320">
    <property type="entry name" value="ConA-like_dom_sf"/>
</dbReference>
<feature type="domain" description="Ig-like" evidence="23">
    <location>
        <begin position="3120"/>
        <end position="3233"/>
    </location>
</feature>
<feature type="disulfide bond" evidence="16">
    <location>
        <begin position="3430"/>
        <end position="3439"/>
    </location>
</feature>
<dbReference type="Pfam" id="PF00008">
    <property type="entry name" value="EGF"/>
    <property type="match status" value="2"/>
</dbReference>